<keyword evidence="2" id="KW-0808">Transferase</keyword>
<dbReference type="InterPro" id="IPR000073">
    <property type="entry name" value="AB_hydrolase_1"/>
</dbReference>
<sequence>MGRQVQAGELQIWTEQVGDGPDVLLIGGLGDTVESWQFQLDGLADRYRLTAFDNRGAGRTAMPAEPLTVEAMADDAAAVLRALGIGPAHVAGFSGGSIIAQELALRHPETVRSLVLQSTWSAMDQFMKSMVRAFHWQAELAPGEREFLEGFFIWVYTARAHNDGMVERFIEGAMAFPHKQSTEDFLAFADACMRHETAGRLGSIAVPTLVLAGGADRMSRPELGRAVADEIPGARFEVMEEEAHQPFQEVPDAWNARVHEFWQDAERLHAGTTWS</sequence>
<dbReference type="PANTHER" id="PTHR43433">
    <property type="entry name" value="HYDROLASE, ALPHA/BETA FOLD FAMILY PROTEIN"/>
    <property type="match status" value="1"/>
</dbReference>
<gene>
    <name evidence="2" type="ORF">D477_011301</name>
</gene>
<evidence type="ECO:0000259" key="1">
    <source>
        <dbReference type="Pfam" id="PF00561"/>
    </source>
</evidence>
<dbReference type="Pfam" id="PF00561">
    <property type="entry name" value="Abhydrolase_1"/>
    <property type="match status" value="1"/>
</dbReference>
<dbReference type="AlphaFoldDB" id="N1V787"/>
<dbReference type="OrthoDB" id="7958481at2"/>
<dbReference type="GO" id="GO:0046503">
    <property type="term" value="P:glycerolipid catabolic process"/>
    <property type="evidence" value="ECO:0007669"/>
    <property type="project" value="TreeGrafter"/>
</dbReference>
<reference evidence="2 3" key="1">
    <citation type="journal article" date="2013" name="Genome Announc.">
        <title>Draft Genome Sequence of Arthrobacter crystallopoietes Strain BAB-32, Revealing Genes for Bioremediation.</title>
        <authorList>
            <person name="Joshi M.N."/>
            <person name="Pandit A.S."/>
            <person name="Sharma A."/>
            <person name="Pandya R.V."/>
            <person name="Desai S.M."/>
            <person name="Saxena A.K."/>
            <person name="Bagatharia S.B."/>
        </authorList>
    </citation>
    <scope>NUCLEOTIDE SEQUENCE [LARGE SCALE GENOMIC DNA]</scope>
    <source>
        <strain evidence="2 3">BAB-32</strain>
    </source>
</reference>
<feature type="domain" description="AB hydrolase-1" evidence="1">
    <location>
        <begin position="23"/>
        <end position="142"/>
    </location>
</feature>
<keyword evidence="2" id="KW-0378">Hydrolase</keyword>
<protein>
    <submittedName>
        <fullName evidence="2">Putative hydrolase or acyltransferase of alpha/beta superfamily protein</fullName>
    </submittedName>
</protein>
<dbReference type="GO" id="GO:0004806">
    <property type="term" value="F:triacylglycerol lipase activity"/>
    <property type="evidence" value="ECO:0007669"/>
    <property type="project" value="TreeGrafter"/>
</dbReference>
<name>N1V787_9MICC</name>
<dbReference type="SUPFAM" id="SSF53474">
    <property type="entry name" value="alpha/beta-Hydrolases"/>
    <property type="match status" value="1"/>
</dbReference>
<dbReference type="GO" id="GO:0016746">
    <property type="term" value="F:acyltransferase activity"/>
    <property type="evidence" value="ECO:0007669"/>
    <property type="project" value="UniProtKB-KW"/>
</dbReference>
<evidence type="ECO:0000313" key="3">
    <source>
        <dbReference type="Proteomes" id="UP000010729"/>
    </source>
</evidence>
<dbReference type="InterPro" id="IPR029058">
    <property type="entry name" value="AB_hydrolase_fold"/>
</dbReference>
<proteinExistence type="predicted"/>
<dbReference type="Proteomes" id="UP000010729">
    <property type="component" value="Unassembled WGS sequence"/>
</dbReference>
<dbReference type="RefSeq" id="WP_005269091.1">
    <property type="nucleotide sequence ID" value="NZ_ANPE02000132.1"/>
</dbReference>
<comment type="caution">
    <text evidence="2">The sequence shown here is derived from an EMBL/GenBank/DDBJ whole genome shotgun (WGS) entry which is preliminary data.</text>
</comment>
<dbReference type="Gene3D" id="3.40.50.1820">
    <property type="entry name" value="alpha/beta hydrolase"/>
    <property type="match status" value="1"/>
</dbReference>
<dbReference type="InterPro" id="IPR050471">
    <property type="entry name" value="AB_hydrolase"/>
</dbReference>
<organism evidence="2 3">
    <name type="scientific">Arthrobacter crystallopoietes BAB-32</name>
    <dbReference type="NCBI Taxonomy" id="1246476"/>
    <lineage>
        <taxon>Bacteria</taxon>
        <taxon>Bacillati</taxon>
        <taxon>Actinomycetota</taxon>
        <taxon>Actinomycetes</taxon>
        <taxon>Micrococcales</taxon>
        <taxon>Micrococcaceae</taxon>
        <taxon>Crystallibacter</taxon>
    </lineage>
</organism>
<dbReference type="PRINTS" id="PR00111">
    <property type="entry name" value="ABHYDROLASE"/>
</dbReference>
<dbReference type="EMBL" id="ANPE02000132">
    <property type="protein sequence ID" value="EMY34113.1"/>
    <property type="molecule type" value="Genomic_DNA"/>
</dbReference>
<keyword evidence="2" id="KW-0012">Acyltransferase</keyword>
<evidence type="ECO:0000313" key="2">
    <source>
        <dbReference type="EMBL" id="EMY34113.1"/>
    </source>
</evidence>
<accession>N1V787</accession>
<keyword evidence="3" id="KW-1185">Reference proteome</keyword>
<dbReference type="PANTHER" id="PTHR43433:SF5">
    <property type="entry name" value="AB HYDROLASE-1 DOMAIN-CONTAINING PROTEIN"/>
    <property type="match status" value="1"/>
</dbReference>